<accession>A0A4S3M226</accession>
<dbReference type="EMBL" id="SSMC01000002">
    <property type="protein sequence ID" value="THD67629.1"/>
    <property type="molecule type" value="Genomic_DNA"/>
</dbReference>
<reference evidence="1 2" key="1">
    <citation type="submission" date="2019-04" db="EMBL/GenBank/DDBJ databases">
        <title>Draft genome sequence of Robertkochia marina CC-AMO-30D.</title>
        <authorList>
            <person name="Hameed A."/>
            <person name="Lin S.-Y."/>
            <person name="Shahina M."/>
            <person name="Lai W.-A."/>
            <person name="Young C.-C."/>
        </authorList>
    </citation>
    <scope>NUCLEOTIDE SEQUENCE [LARGE SCALE GENOMIC DNA]</scope>
    <source>
        <strain evidence="1 2">CC-AMO-30D</strain>
    </source>
</reference>
<evidence type="ECO:0000313" key="1">
    <source>
        <dbReference type="EMBL" id="THD67629.1"/>
    </source>
</evidence>
<name>A0A4S3M226_9FLAO</name>
<keyword evidence="2" id="KW-1185">Reference proteome</keyword>
<dbReference type="AlphaFoldDB" id="A0A4S3M226"/>
<dbReference type="Proteomes" id="UP000305939">
    <property type="component" value="Unassembled WGS sequence"/>
</dbReference>
<comment type="caution">
    <text evidence="1">The sequence shown here is derived from an EMBL/GenBank/DDBJ whole genome shotgun (WGS) entry which is preliminary data.</text>
</comment>
<organism evidence="1 2">
    <name type="scientific">Robertkochia marina</name>
    <dbReference type="NCBI Taxonomy" id="1227945"/>
    <lineage>
        <taxon>Bacteria</taxon>
        <taxon>Pseudomonadati</taxon>
        <taxon>Bacteroidota</taxon>
        <taxon>Flavobacteriia</taxon>
        <taxon>Flavobacteriales</taxon>
        <taxon>Flavobacteriaceae</taxon>
        <taxon>Robertkochia</taxon>
    </lineage>
</organism>
<gene>
    <name evidence="1" type="ORF">E7Z59_08195</name>
</gene>
<sequence length="91" mass="10365">MEIQPTATSAGVDHQFDHCLLLLAKFKSYYEKFGDGTISKGQFEKQWLVLKALYLELEQVHVKGNALIASELYRDFCFQALGLMNSIGLHR</sequence>
<protein>
    <submittedName>
        <fullName evidence="1">Uncharacterized protein</fullName>
    </submittedName>
</protein>
<dbReference type="RefSeq" id="WP_136335834.1">
    <property type="nucleotide sequence ID" value="NZ_QXMP01000008.1"/>
</dbReference>
<evidence type="ECO:0000313" key="2">
    <source>
        <dbReference type="Proteomes" id="UP000305939"/>
    </source>
</evidence>
<proteinExistence type="predicted"/>